<evidence type="ECO:0000313" key="1">
    <source>
        <dbReference type="EMBL" id="CAB4598859.1"/>
    </source>
</evidence>
<proteinExistence type="predicted"/>
<reference evidence="1" key="1">
    <citation type="submission" date="2020-05" db="EMBL/GenBank/DDBJ databases">
        <authorList>
            <person name="Chiriac C."/>
            <person name="Salcher M."/>
            <person name="Ghai R."/>
            <person name="Kavagutti S V."/>
        </authorList>
    </citation>
    <scope>NUCLEOTIDE SEQUENCE</scope>
</reference>
<gene>
    <name evidence="1" type="ORF">UFOPK1826_00514</name>
</gene>
<dbReference type="EMBL" id="CAEZUN010000046">
    <property type="protein sequence ID" value="CAB4598859.1"/>
    <property type="molecule type" value="Genomic_DNA"/>
</dbReference>
<sequence>MSRWLKSIHGAEPIIAMVNGDPIFVNNDSFIELANIDISVILTYRADV</sequence>
<protein>
    <submittedName>
        <fullName evidence="1">Unannotated protein</fullName>
    </submittedName>
</protein>
<dbReference type="AlphaFoldDB" id="A0A6J6GG86"/>
<organism evidence="1">
    <name type="scientific">freshwater metagenome</name>
    <dbReference type="NCBI Taxonomy" id="449393"/>
    <lineage>
        <taxon>unclassified sequences</taxon>
        <taxon>metagenomes</taxon>
        <taxon>ecological metagenomes</taxon>
    </lineage>
</organism>
<name>A0A6J6GG86_9ZZZZ</name>
<accession>A0A6J6GG86</accession>